<keyword evidence="1" id="KW-0812">Transmembrane</keyword>
<feature type="transmembrane region" description="Helical" evidence="1">
    <location>
        <begin position="283"/>
        <end position="303"/>
    </location>
</feature>
<evidence type="ECO:0000259" key="2">
    <source>
        <dbReference type="Pfam" id="PF01757"/>
    </source>
</evidence>
<sequence length="311" mass="36777">MVRNVAIDILKLCLSFLVVMLHCHLFQDINQSVSYLMVNGICRIAVPVFLVITGYYFFYINDFSKLMKWSKRLLILYLIWMILYSSFWFSYSSLTENIKSLFWGYFVLWYLIGTFFGGLLVYWIRNYSLAFQISLAALCFVTGYTIQTIGNLHVFPRETDHFLNEFRNYRNFLMMCFPFIMIGFCINKYKVDHKIKINLYIILSLFLLLIFESFVHYYFISHNESLDLLVTLFLIAPAILIFILKQDVHSRSKNIATLSTAIYLIHPMIMFEFSKRFDANNTIVFTTLVLFASITLGYLLTLLNKRVKYLL</sequence>
<dbReference type="Pfam" id="PF01757">
    <property type="entry name" value="Acyl_transf_3"/>
    <property type="match status" value="1"/>
</dbReference>
<dbReference type="InterPro" id="IPR002656">
    <property type="entry name" value="Acyl_transf_3_dom"/>
</dbReference>
<feature type="transmembrane region" description="Helical" evidence="1">
    <location>
        <begin position="129"/>
        <end position="149"/>
    </location>
</feature>
<keyword evidence="1" id="KW-1133">Transmembrane helix</keyword>
<accession>A0A2N0WE30</accession>
<feature type="transmembrane region" description="Helical" evidence="1">
    <location>
        <begin position="73"/>
        <end position="91"/>
    </location>
</feature>
<feature type="domain" description="Acyltransferase 3" evidence="2">
    <location>
        <begin position="5"/>
        <end position="301"/>
    </location>
</feature>
<evidence type="ECO:0000256" key="1">
    <source>
        <dbReference type="SAM" id="Phobius"/>
    </source>
</evidence>
<organism evidence="3 4">
    <name type="scientific">Acinetobacter proteolyticus</name>
    <dbReference type="NCBI Taxonomy" id="1776741"/>
    <lineage>
        <taxon>Bacteria</taxon>
        <taxon>Pseudomonadati</taxon>
        <taxon>Pseudomonadota</taxon>
        <taxon>Gammaproteobacteria</taxon>
        <taxon>Moraxellales</taxon>
        <taxon>Moraxellaceae</taxon>
        <taxon>Acinetobacter</taxon>
    </lineage>
</organism>
<gene>
    <name evidence="3" type="ORF">CW311_12820</name>
</gene>
<name>A0A2N0WE30_9GAMM</name>
<feature type="transmembrane region" description="Helical" evidence="1">
    <location>
        <begin position="9"/>
        <end position="27"/>
    </location>
</feature>
<evidence type="ECO:0000313" key="3">
    <source>
        <dbReference type="EMBL" id="PKF32953.1"/>
    </source>
</evidence>
<evidence type="ECO:0000313" key="4">
    <source>
        <dbReference type="Proteomes" id="UP000233553"/>
    </source>
</evidence>
<feature type="transmembrane region" description="Helical" evidence="1">
    <location>
        <begin position="33"/>
        <end position="61"/>
    </location>
</feature>
<dbReference type="GO" id="GO:0016747">
    <property type="term" value="F:acyltransferase activity, transferring groups other than amino-acyl groups"/>
    <property type="evidence" value="ECO:0007669"/>
    <property type="project" value="InterPro"/>
</dbReference>
<keyword evidence="1" id="KW-0472">Membrane</keyword>
<comment type="caution">
    <text evidence="3">The sequence shown here is derived from an EMBL/GenBank/DDBJ whole genome shotgun (WGS) entry which is preliminary data.</text>
</comment>
<feature type="transmembrane region" description="Helical" evidence="1">
    <location>
        <begin position="226"/>
        <end position="243"/>
    </location>
</feature>
<feature type="transmembrane region" description="Helical" evidence="1">
    <location>
        <begin position="103"/>
        <end position="122"/>
    </location>
</feature>
<reference evidence="3 4" key="1">
    <citation type="submission" date="2017-12" db="EMBL/GenBank/DDBJ databases">
        <title>Draft Genome sequences of multiple microbial strains isolated from spacecraft associated surfaces.</title>
        <authorList>
            <person name="Seuylemezian A."/>
            <person name="Vaishampayan P."/>
            <person name="Venkateswaran K."/>
        </authorList>
    </citation>
    <scope>NUCLEOTIDE SEQUENCE [LARGE SCALE GENOMIC DNA]</scope>
    <source>
        <strain evidence="3 4">2P01AA</strain>
    </source>
</reference>
<dbReference type="AlphaFoldDB" id="A0A2N0WE30"/>
<dbReference type="Proteomes" id="UP000233553">
    <property type="component" value="Unassembled WGS sequence"/>
</dbReference>
<dbReference type="EMBL" id="PISJ01000014">
    <property type="protein sequence ID" value="PKF32953.1"/>
    <property type="molecule type" value="Genomic_DNA"/>
</dbReference>
<feature type="transmembrane region" description="Helical" evidence="1">
    <location>
        <begin position="169"/>
        <end position="187"/>
    </location>
</feature>
<protein>
    <recommendedName>
        <fullName evidence="2">Acyltransferase 3 domain-containing protein</fullName>
    </recommendedName>
</protein>
<feature type="transmembrane region" description="Helical" evidence="1">
    <location>
        <begin position="255"/>
        <end position="271"/>
    </location>
</feature>
<proteinExistence type="predicted"/>
<feature type="transmembrane region" description="Helical" evidence="1">
    <location>
        <begin position="199"/>
        <end position="220"/>
    </location>
</feature>